<keyword evidence="1" id="KW-0472">Membrane</keyword>
<feature type="transmembrane region" description="Helical" evidence="1">
    <location>
        <begin position="87"/>
        <end position="107"/>
    </location>
</feature>
<dbReference type="AlphaFoldDB" id="A0A1E3UCK7"/>
<accession>A0A1E3UCK7</accession>
<evidence type="ECO:0000313" key="4">
    <source>
        <dbReference type="Proteomes" id="UP000094271"/>
    </source>
</evidence>
<evidence type="ECO:0000313" key="3">
    <source>
        <dbReference type="EMBL" id="ODR47481.1"/>
    </source>
</evidence>
<feature type="transmembrane region" description="Helical" evidence="1">
    <location>
        <begin position="113"/>
        <end position="130"/>
    </location>
</feature>
<dbReference type="EMBL" id="MEHA01000020">
    <property type="protein sequence ID" value="ODR47481.1"/>
    <property type="molecule type" value="Genomic_DNA"/>
</dbReference>
<evidence type="ECO:0000256" key="1">
    <source>
        <dbReference type="SAM" id="Phobius"/>
    </source>
</evidence>
<dbReference type="Pfam" id="PF04892">
    <property type="entry name" value="VanZ"/>
    <property type="match status" value="1"/>
</dbReference>
<sequence length="165" mass="18321">MNSKKLTIGLFIIYIIALVWIILLKLQFSLASLDHFRGINLIPFAGSVIVNGKIELSEIFKNIIIFVPFGIYICMLKPKWKFINHIVPIILTSLALEILQYILSIGATDITDLIGNTMGGVVGLGIYFIISKLFRDNALKILNIIALLATVLMIMFIGVLLMANA</sequence>
<keyword evidence="1" id="KW-1133">Transmembrane helix</keyword>
<dbReference type="RefSeq" id="WP_069431947.1">
    <property type="nucleotide sequence ID" value="NZ_MEHA01000020.1"/>
</dbReference>
<dbReference type="Proteomes" id="UP000094271">
    <property type="component" value="Unassembled WGS sequence"/>
</dbReference>
<name>A0A1E3UCK7_9FIRM</name>
<feature type="domain" description="VanZ-like" evidence="2">
    <location>
        <begin position="11"/>
        <end position="130"/>
    </location>
</feature>
<dbReference type="InterPro" id="IPR006976">
    <property type="entry name" value="VanZ-like"/>
</dbReference>
<feature type="transmembrane region" description="Helical" evidence="1">
    <location>
        <begin position="6"/>
        <end position="24"/>
    </location>
</feature>
<keyword evidence="1" id="KW-0812">Transmembrane</keyword>
<dbReference type="PANTHER" id="PTHR36834">
    <property type="entry name" value="MEMBRANE PROTEIN-RELATED"/>
    <property type="match status" value="1"/>
</dbReference>
<gene>
    <name evidence="3" type="ORF">BEI59_22680</name>
</gene>
<proteinExistence type="predicted"/>
<feature type="transmembrane region" description="Helical" evidence="1">
    <location>
        <begin position="142"/>
        <end position="163"/>
    </location>
</feature>
<evidence type="ECO:0000259" key="2">
    <source>
        <dbReference type="Pfam" id="PF04892"/>
    </source>
</evidence>
<dbReference type="InterPro" id="IPR053150">
    <property type="entry name" value="Teicoplanin_resist-assoc"/>
</dbReference>
<reference evidence="3 4" key="1">
    <citation type="submission" date="2016-08" db="EMBL/GenBank/DDBJ databases">
        <authorList>
            <person name="Seilhamer J.J."/>
        </authorList>
    </citation>
    <scope>NUCLEOTIDE SEQUENCE [LARGE SCALE GENOMIC DNA]</scope>
    <source>
        <strain evidence="3 4">NML150140-1</strain>
    </source>
</reference>
<comment type="caution">
    <text evidence="3">The sequence shown here is derived from an EMBL/GenBank/DDBJ whole genome shotgun (WGS) entry which is preliminary data.</text>
</comment>
<protein>
    <recommendedName>
        <fullName evidence="2">VanZ-like domain-containing protein</fullName>
    </recommendedName>
</protein>
<dbReference type="OrthoDB" id="4822551at2"/>
<feature type="transmembrane region" description="Helical" evidence="1">
    <location>
        <begin position="59"/>
        <end position="75"/>
    </location>
</feature>
<dbReference type="PANTHER" id="PTHR36834:SF2">
    <property type="entry name" value="MEMBRANE PROTEIN"/>
    <property type="match status" value="1"/>
</dbReference>
<organism evidence="3 4">
    <name type="scientific">Eisenbergiella tayi</name>
    <dbReference type="NCBI Taxonomy" id="1432052"/>
    <lineage>
        <taxon>Bacteria</taxon>
        <taxon>Bacillati</taxon>
        <taxon>Bacillota</taxon>
        <taxon>Clostridia</taxon>
        <taxon>Lachnospirales</taxon>
        <taxon>Lachnospiraceae</taxon>
        <taxon>Eisenbergiella</taxon>
    </lineage>
</organism>